<keyword evidence="1 2" id="KW-0482">Metalloprotease</keyword>
<dbReference type="InterPro" id="IPR024079">
    <property type="entry name" value="MetalloPept_cat_dom_sf"/>
</dbReference>
<dbReference type="EMBL" id="CAIIXF020000006">
    <property type="protein sequence ID" value="CAH1786151.1"/>
    <property type="molecule type" value="Genomic_DNA"/>
</dbReference>
<keyword evidence="2" id="KW-0732">Signal</keyword>
<dbReference type="Gene3D" id="2.60.40.780">
    <property type="entry name" value="von Hippel-Lindau disease tumour suppressor, beta domain"/>
    <property type="match status" value="1"/>
</dbReference>
<organism evidence="5 6">
    <name type="scientific">Owenia fusiformis</name>
    <name type="common">Polychaete worm</name>
    <dbReference type="NCBI Taxonomy" id="6347"/>
    <lineage>
        <taxon>Eukaryota</taxon>
        <taxon>Metazoa</taxon>
        <taxon>Spiralia</taxon>
        <taxon>Lophotrochozoa</taxon>
        <taxon>Annelida</taxon>
        <taxon>Polychaeta</taxon>
        <taxon>Sedentaria</taxon>
        <taxon>Canalipalpata</taxon>
        <taxon>Sabellida</taxon>
        <taxon>Oweniida</taxon>
        <taxon>Oweniidae</taxon>
        <taxon>Owenia</taxon>
    </lineage>
</organism>
<dbReference type="PANTHER" id="PTHR10127">
    <property type="entry name" value="DISCOIDIN, CUB, EGF, LAMININ , AND ZINC METALLOPROTEASE DOMAIN CONTAINING"/>
    <property type="match status" value="1"/>
</dbReference>
<dbReference type="GO" id="GO:0004222">
    <property type="term" value="F:metalloendopeptidase activity"/>
    <property type="evidence" value="ECO:0007669"/>
    <property type="project" value="UniProtKB-UniRule"/>
</dbReference>
<dbReference type="InterPro" id="IPR024053">
    <property type="entry name" value="VHL_beta_dom"/>
</dbReference>
<evidence type="ECO:0000259" key="4">
    <source>
        <dbReference type="PROSITE" id="PS51864"/>
    </source>
</evidence>
<dbReference type="PRINTS" id="PR00480">
    <property type="entry name" value="ASTACIN"/>
</dbReference>
<keyword evidence="1 2" id="KW-0645">Protease</keyword>
<dbReference type="GO" id="GO:0006508">
    <property type="term" value="P:proteolysis"/>
    <property type="evidence" value="ECO:0007669"/>
    <property type="project" value="UniProtKB-KW"/>
</dbReference>
<dbReference type="InterPro" id="IPR043159">
    <property type="entry name" value="Lectin_gal-bd_sf"/>
</dbReference>
<dbReference type="InterPro" id="IPR001506">
    <property type="entry name" value="Peptidase_M12A"/>
</dbReference>
<feature type="active site" evidence="1">
    <location>
        <position position="149"/>
    </location>
</feature>
<dbReference type="InterPro" id="IPR036208">
    <property type="entry name" value="VHL_sf"/>
</dbReference>
<comment type="caution">
    <text evidence="5">The sequence shown here is derived from an EMBL/GenBank/DDBJ whole genome shotgun (WGS) entry which is preliminary data.</text>
</comment>
<sequence length="442" mass="50267">MHIIEICYHLLFVFVQISMQHEVCNTRDSLGNLGNSDNYGNNHQRIGHYGSRRKRGLTHIDVKIWPNGIIPYYFHEKFRENLKCKVFAAMREWESGTCIKFRPSVSTDRNILEIYHGKHGCACHVGMRTTTQLSLNESTCFVHRIVLHELGHAIGLNHEHIRPDRGDHIQVNWAKIDNKGRPNFHKMRWDKANMYGVPYDPFSVMHYAKGSHGVEVFKTKRRGLSNAIGVLNRLSQGDRDTVNRMYGCDVSALNDAGLVAKTEGELMIVQCPTGSSIDVLHASYGTTIPGSTSVTSIRCQSTDTVLIVKRKCQNTNWCLLPVTDKLFGNPCLNAEKSLEIRHACCLPTQGCKKPSGFKSVNNRHTRPIRLYFNNRRNSSITLHWIDFQGKFETYWDIAPSKKMDFETSSTHPFVAKDKVTGEFLQIGGACVYYPLHSNVDIK</sequence>
<evidence type="ECO:0000256" key="1">
    <source>
        <dbReference type="PROSITE-ProRule" id="PRU01211"/>
    </source>
</evidence>
<feature type="signal peptide" evidence="2">
    <location>
        <begin position="1"/>
        <end position="20"/>
    </location>
</feature>
<dbReference type="GO" id="GO:0030246">
    <property type="term" value="F:carbohydrate binding"/>
    <property type="evidence" value="ECO:0007669"/>
    <property type="project" value="InterPro"/>
</dbReference>
<evidence type="ECO:0000313" key="6">
    <source>
        <dbReference type="Proteomes" id="UP000749559"/>
    </source>
</evidence>
<dbReference type="SUPFAM" id="SSF49468">
    <property type="entry name" value="VHL"/>
    <property type="match status" value="1"/>
</dbReference>
<proteinExistence type="predicted"/>
<dbReference type="Proteomes" id="UP000749559">
    <property type="component" value="Unassembled WGS sequence"/>
</dbReference>
<dbReference type="AlphaFoldDB" id="A0A8S4P0W0"/>
<evidence type="ECO:0000313" key="5">
    <source>
        <dbReference type="EMBL" id="CAH1786151.1"/>
    </source>
</evidence>
<keyword evidence="1 2" id="KW-0862">Zinc</keyword>
<feature type="domain" description="Peptidase M12A" evidence="4">
    <location>
        <begin position="55"/>
        <end position="249"/>
    </location>
</feature>
<feature type="binding site" evidence="1">
    <location>
        <position position="152"/>
    </location>
    <ligand>
        <name>Zn(2+)</name>
        <dbReference type="ChEBI" id="CHEBI:29105"/>
        <note>catalytic</note>
    </ligand>
</feature>
<keyword evidence="1 2" id="KW-0479">Metal-binding</keyword>
<reference evidence="5" key="1">
    <citation type="submission" date="2022-03" db="EMBL/GenBank/DDBJ databases">
        <authorList>
            <person name="Martin C."/>
        </authorList>
    </citation>
    <scope>NUCLEOTIDE SEQUENCE</scope>
</reference>
<dbReference type="Pfam" id="PF01847">
    <property type="entry name" value="VHL"/>
    <property type="match status" value="1"/>
</dbReference>
<keyword evidence="6" id="KW-1185">Reference proteome</keyword>
<dbReference type="InterPro" id="IPR000922">
    <property type="entry name" value="Lectin_gal-bd_dom"/>
</dbReference>
<dbReference type="PROSITE" id="PS50228">
    <property type="entry name" value="SUEL_LECTIN"/>
    <property type="match status" value="1"/>
</dbReference>
<dbReference type="PANTHER" id="PTHR10127:SF850">
    <property type="entry name" value="METALLOENDOPEPTIDASE"/>
    <property type="match status" value="1"/>
</dbReference>
<feature type="binding site" evidence="1">
    <location>
        <position position="158"/>
    </location>
    <ligand>
        <name>Zn(2+)</name>
        <dbReference type="ChEBI" id="CHEBI:29105"/>
        <note>catalytic</note>
    </ligand>
</feature>
<evidence type="ECO:0000256" key="2">
    <source>
        <dbReference type="RuleBase" id="RU361183"/>
    </source>
</evidence>
<accession>A0A8S4P0W0</accession>
<dbReference type="Gene3D" id="3.40.390.10">
    <property type="entry name" value="Collagenase (Catalytic Domain)"/>
    <property type="match status" value="1"/>
</dbReference>
<feature type="chain" id="PRO_5035962769" description="Metalloendopeptidase" evidence="2">
    <location>
        <begin position="21"/>
        <end position="442"/>
    </location>
</feature>
<protein>
    <recommendedName>
        <fullName evidence="2">Metalloendopeptidase</fullName>
        <ecNumber evidence="2">3.4.24.-</ecNumber>
    </recommendedName>
</protein>
<dbReference type="EC" id="3.4.24.-" evidence="2"/>
<dbReference type="SUPFAM" id="SSF55486">
    <property type="entry name" value="Metalloproteases ('zincins'), catalytic domain"/>
    <property type="match status" value="1"/>
</dbReference>
<keyword evidence="1 2" id="KW-0378">Hydrolase</keyword>
<dbReference type="InterPro" id="IPR037140">
    <property type="entry name" value="VHL_beta_dom_sf"/>
</dbReference>
<dbReference type="Pfam" id="PF02140">
    <property type="entry name" value="SUEL_Lectin"/>
    <property type="match status" value="1"/>
</dbReference>
<dbReference type="OrthoDB" id="291007at2759"/>
<dbReference type="GO" id="GO:0008270">
    <property type="term" value="F:zinc ion binding"/>
    <property type="evidence" value="ECO:0007669"/>
    <property type="project" value="UniProtKB-UniRule"/>
</dbReference>
<dbReference type="InterPro" id="IPR006026">
    <property type="entry name" value="Peptidase_Metallo"/>
</dbReference>
<dbReference type="Gene3D" id="2.60.120.740">
    <property type="match status" value="1"/>
</dbReference>
<dbReference type="Pfam" id="PF01400">
    <property type="entry name" value="Astacin"/>
    <property type="match status" value="1"/>
</dbReference>
<comment type="cofactor">
    <cofactor evidence="1 2">
        <name>Zn(2+)</name>
        <dbReference type="ChEBI" id="CHEBI:29105"/>
    </cofactor>
    <text evidence="1 2">Binds 1 zinc ion per subunit.</text>
</comment>
<name>A0A8S4P0W0_OWEFU</name>
<gene>
    <name evidence="5" type="ORF">OFUS_LOCUS12105</name>
</gene>
<dbReference type="SMART" id="SM00235">
    <property type="entry name" value="ZnMc"/>
    <property type="match status" value="1"/>
</dbReference>
<comment type="caution">
    <text evidence="1">Lacks conserved residue(s) required for the propagation of feature annotation.</text>
</comment>
<feature type="binding site" evidence="1">
    <location>
        <position position="148"/>
    </location>
    <ligand>
        <name>Zn(2+)</name>
        <dbReference type="ChEBI" id="CHEBI:29105"/>
        <note>catalytic</note>
    </ligand>
</feature>
<evidence type="ECO:0000259" key="3">
    <source>
        <dbReference type="PROSITE" id="PS50228"/>
    </source>
</evidence>
<feature type="domain" description="SUEL-type lectin" evidence="3">
    <location>
        <begin position="261"/>
        <end position="345"/>
    </location>
</feature>
<dbReference type="PROSITE" id="PS51864">
    <property type="entry name" value="ASTACIN"/>
    <property type="match status" value="1"/>
</dbReference>